<gene>
    <name evidence="4" type="ORF">QQ008_16870</name>
</gene>
<dbReference type="InterPro" id="IPR024425">
    <property type="entry name" value="LiaF-like_C"/>
</dbReference>
<dbReference type="Pfam" id="PF22570">
    <property type="entry name" value="LiaF-TM"/>
    <property type="match status" value="1"/>
</dbReference>
<dbReference type="Proteomes" id="UP001172082">
    <property type="component" value="Unassembled WGS sequence"/>
</dbReference>
<evidence type="ECO:0000256" key="1">
    <source>
        <dbReference type="SAM" id="Phobius"/>
    </source>
</evidence>
<dbReference type="Pfam" id="PF09922">
    <property type="entry name" value="LiaF-like_C"/>
    <property type="match status" value="1"/>
</dbReference>
<feature type="transmembrane region" description="Helical" evidence="1">
    <location>
        <begin position="83"/>
        <end position="99"/>
    </location>
</feature>
<keyword evidence="1" id="KW-0812">Transmembrane</keyword>
<dbReference type="PANTHER" id="PTHR40763:SF5">
    <property type="entry name" value="MEMBRANE PROTEIN"/>
    <property type="match status" value="1"/>
</dbReference>
<proteinExistence type="predicted"/>
<keyword evidence="1" id="KW-0472">Membrane</keyword>
<comment type="caution">
    <text evidence="4">The sequence shown here is derived from an EMBL/GenBank/DDBJ whole genome shotgun (WGS) entry which is preliminary data.</text>
</comment>
<feature type="transmembrane region" description="Helical" evidence="1">
    <location>
        <begin position="34"/>
        <end position="50"/>
    </location>
</feature>
<evidence type="ECO:0000313" key="4">
    <source>
        <dbReference type="EMBL" id="MDN5203064.1"/>
    </source>
</evidence>
<evidence type="ECO:0000259" key="3">
    <source>
        <dbReference type="Pfam" id="PF22570"/>
    </source>
</evidence>
<keyword evidence="1" id="KW-1133">Transmembrane helix</keyword>
<reference evidence="4" key="1">
    <citation type="submission" date="2023-06" db="EMBL/GenBank/DDBJ databases">
        <title>Genomic of Parafulvivirga corallium.</title>
        <authorList>
            <person name="Wang G."/>
        </authorList>
    </citation>
    <scope>NUCLEOTIDE SEQUENCE</scope>
    <source>
        <strain evidence="4">BMA10</strain>
    </source>
</reference>
<accession>A0ABT8KQP0</accession>
<feature type="transmembrane region" description="Helical" evidence="1">
    <location>
        <begin position="57"/>
        <end position="77"/>
    </location>
</feature>
<keyword evidence="5" id="KW-1185">Reference proteome</keyword>
<sequence>MKDRRVLLGSIFIIIGVFFILDILNYIPWYWDDILFSWETFLIILGLIIVTSSKHKIIGFILMGIGAYWLIDDIFHLTYQQQRLIWPILLVLLGVYIIFRSKIGGGDDPDSPDGSGGSGEDMDYIDEVSVFGGGDKTISSNNFKGGKITSIFGGCELNLKNAKLGEGRKVIDVFAIFGGAKLIVPEDWNVRVEVFPLFGGFSDKRKLDPNVIPDPRKEIFIKGIVIFGGGEIKNF</sequence>
<dbReference type="EMBL" id="JAUJEA010000006">
    <property type="protein sequence ID" value="MDN5203064.1"/>
    <property type="molecule type" value="Genomic_DNA"/>
</dbReference>
<evidence type="ECO:0000259" key="2">
    <source>
        <dbReference type="Pfam" id="PF09922"/>
    </source>
</evidence>
<organism evidence="4 5">
    <name type="scientific">Splendidivirga corallicola</name>
    <dbReference type="NCBI Taxonomy" id="3051826"/>
    <lineage>
        <taxon>Bacteria</taxon>
        <taxon>Pseudomonadati</taxon>
        <taxon>Bacteroidota</taxon>
        <taxon>Cytophagia</taxon>
        <taxon>Cytophagales</taxon>
        <taxon>Splendidivirgaceae</taxon>
        <taxon>Splendidivirga</taxon>
    </lineage>
</organism>
<dbReference type="RefSeq" id="WP_346753086.1">
    <property type="nucleotide sequence ID" value="NZ_JAUJEA010000006.1"/>
</dbReference>
<feature type="transmembrane region" description="Helical" evidence="1">
    <location>
        <begin position="7"/>
        <end position="28"/>
    </location>
</feature>
<dbReference type="InterPro" id="IPR054331">
    <property type="entry name" value="LiaF_TM"/>
</dbReference>
<protein>
    <submittedName>
        <fullName evidence="4">LiaF-related protein</fullName>
    </submittedName>
</protein>
<feature type="domain" description="Cell wall-active antibiotics response LiaF-like C-terminal" evidence="2">
    <location>
        <begin position="143"/>
        <end position="202"/>
    </location>
</feature>
<name>A0ABT8KQP0_9BACT</name>
<feature type="domain" description="LiaF transmembrane" evidence="3">
    <location>
        <begin position="8"/>
        <end position="102"/>
    </location>
</feature>
<evidence type="ECO:0000313" key="5">
    <source>
        <dbReference type="Proteomes" id="UP001172082"/>
    </source>
</evidence>
<dbReference type="PANTHER" id="PTHR40763">
    <property type="entry name" value="MEMBRANE PROTEIN-RELATED"/>
    <property type="match status" value="1"/>
</dbReference>